<feature type="transmembrane region" description="Helical" evidence="7">
    <location>
        <begin position="96"/>
        <end position="114"/>
    </location>
</feature>
<dbReference type="NCBIfam" id="NF045472">
    <property type="entry name" value="Opp4B"/>
    <property type="match status" value="1"/>
</dbReference>
<feature type="transmembrane region" description="Helical" evidence="7">
    <location>
        <begin position="288"/>
        <end position="314"/>
    </location>
</feature>
<comment type="caution">
    <text evidence="9">The sequence shown here is derived from an EMBL/GenBank/DDBJ whole genome shotgun (WGS) entry which is preliminary data.</text>
</comment>
<keyword evidence="5 7" id="KW-1133">Transmembrane helix</keyword>
<accession>A0ABU6NLZ9</accession>
<comment type="similarity">
    <text evidence="7">Belongs to the binding-protein-dependent transport system permease family.</text>
</comment>
<dbReference type="PANTHER" id="PTHR43163">
    <property type="entry name" value="DIPEPTIDE TRANSPORT SYSTEM PERMEASE PROTEIN DPPB-RELATED"/>
    <property type="match status" value="1"/>
</dbReference>
<evidence type="ECO:0000256" key="7">
    <source>
        <dbReference type="RuleBase" id="RU363032"/>
    </source>
</evidence>
<proteinExistence type="inferred from homology"/>
<dbReference type="Gene3D" id="1.10.3720.10">
    <property type="entry name" value="MetI-like"/>
    <property type="match status" value="1"/>
</dbReference>
<protein>
    <submittedName>
        <fullName evidence="9">ABC transporter permease</fullName>
    </submittedName>
</protein>
<dbReference type="Pfam" id="PF00528">
    <property type="entry name" value="BPD_transp_1"/>
    <property type="match status" value="1"/>
</dbReference>
<dbReference type="PANTHER" id="PTHR43163:SF6">
    <property type="entry name" value="DIPEPTIDE TRANSPORT SYSTEM PERMEASE PROTEIN DPPB-RELATED"/>
    <property type="match status" value="1"/>
</dbReference>
<feature type="transmembrane region" description="Helical" evidence="7">
    <location>
        <begin position="242"/>
        <end position="268"/>
    </location>
</feature>
<dbReference type="EMBL" id="JAROAS010000026">
    <property type="protein sequence ID" value="MED4129016.1"/>
    <property type="molecule type" value="Genomic_DNA"/>
</dbReference>
<keyword evidence="10" id="KW-1185">Reference proteome</keyword>
<evidence type="ECO:0000313" key="9">
    <source>
        <dbReference type="EMBL" id="MED4129016.1"/>
    </source>
</evidence>
<dbReference type="RefSeq" id="WP_095150616.1">
    <property type="nucleotide sequence ID" value="NZ_JAROAS010000026.1"/>
</dbReference>
<evidence type="ECO:0000256" key="6">
    <source>
        <dbReference type="ARBA" id="ARBA00023136"/>
    </source>
</evidence>
<evidence type="ECO:0000256" key="2">
    <source>
        <dbReference type="ARBA" id="ARBA00022448"/>
    </source>
</evidence>
<dbReference type="CDD" id="cd06261">
    <property type="entry name" value="TM_PBP2"/>
    <property type="match status" value="1"/>
</dbReference>
<dbReference type="Proteomes" id="UP001341820">
    <property type="component" value="Unassembled WGS sequence"/>
</dbReference>
<organism evidence="9 10">
    <name type="scientific">Shouchella miscanthi</name>
    <dbReference type="NCBI Taxonomy" id="2598861"/>
    <lineage>
        <taxon>Bacteria</taxon>
        <taxon>Bacillati</taxon>
        <taxon>Bacillota</taxon>
        <taxon>Bacilli</taxon>
        <taxon>Bacillales</taxon>
        <taxon>Bacillaceae</taxon>
        <taxon>Shouchella</taxon>
    </lineage>
</organism>
<evidence type="ECO:0000313" key="10">
    <source>
        <dbReference type="Proteomes" id="UP001341820"/>
    </source>
</evidence>
<dbReference type="InterPro" id="IPR035906">
    <property type="entry name" value="MetI-like_sf"/>
</dbReference>
<dbReference type="PROSITE" id="PS50928">
    <property type="entry name" value="ABC_TM1"/>
    <property type="match status" value="1"/>
</dbReference>
<keyword evidence="6 7" id="KW-0472">Membrane</keyword>
<keyword evidence="2 7" id="KW-0813">Transport</keyword>
<evidence type="ECO:0000259" key="8">
    <source>
        <dbReference type="PROSITE" id="PS50928"/>
    </source>
</evidence>
<dbReference type="InterPro" id="IPR045621">
    <property type="entry name" value="BPD_transp_1_N"/>
</dbReference>
<gene>
    <name evidence="9" type="ORF">P5F74_12800</name>
</gene>
<name>A0ABU6NLZ9_9BACI</name>
<dbReference type="InterPro" id="IPR000515">
    <property type="entry name" value="MetI-like"/>
</dbReference>
<sequence length="321" mass="35790">MLKFLIRRILIAIPQLFALSIIIFVLASMMPGDALSGEIDPTVTGETLEHLRELHGLNDPWYEQYGRWAGSILTDFDFGRSFVYKMPVIDLIGDRMLNTALLGVLTLLFTYLLAIPLGITSGRFNDSLIDRAVGLYTYVGFAVPSFIFGLIALFVFGFQLGWFPTGGSVTPGLQTGTFEYYISKLYHMILPALSLALISTVGTVQYLRSEIIDVKHKEFILTARAKGASEERVYNRHILRNSLLPIAAFFGYEIVGIMGGAIFIERIFSFPGMGDLMVRSVLQRDYSVVTALMMMFGTLTIIGTMLSDIILAIVDPRIRIK</sequence>
<dbReference type="SUPFAM" id="SSF161098">
    <property type="entry name" value="MetI-like"/>
    <property type="match status" value="1"/>
</dbReference>
<evidence type="ECO:0000256" key="4">
    <source>
        <dbReference type="ARBA" id="ARBA00022692"/>
    </source>
</evidence>
<comment type="subcellular location">
    <subcellularLocation>
        <location evidence="1 7">Cell membrane</location>
        <topology evidence="1 7">Multi-pass membrane protein</topology>
    </subcellularLocation>
</comment>
<evidence type="ECO:0000256" key="5">
    <source>
        <dbReference type="ARBA" id="ARBA00022989"/>
    </source>
</evidence>
<reference evidence="9 10" key="1">
    <citation type="submission" date="2023-03" db="EMBL/GenBank/DDBJ databases">
        <title>Bacillus Genome Sequencing.</title>
        <authorList>
            <person name="Dunlap C."/>
        </authorList>
    </citation>
    <scope>NUCLEOTIDE SEQUENCE [LARGE SCALE GENOMIC DNA]</scope>
    <source>
        <strain evidence="9 10">B-4107</strain>
    </source>
</reference>
<keyword evidence="4 7" id="KW-0812">Transmembrane</keyword>
<feature type="domain" description="ABC transmembrane type-1" evidence="8">
    <location>
        <begin position="96"/>
        <end position="307"/>
    </location>
</feature>
<keyword evidence="3" id="KW-1003">Cell membrane</keyword>
<evidence type="ECO:0000256" key="3">
    <source>
        <dbReference type="ARBA" id="ARBA00022475"/>
    </source>
</evidence>
<feature type="transmembrane region" description="Helical" evidence="7">
    <location>
        <begin position="135"/>
        <end position="158"/>
    </location>
</feature>
<feature type="transmembrane region" description="Helical" evidence="7">
    <location>
        <begin position="185"/>
        <end position="207"/>
    </location>
</feature>
<evidence type="ECO:0000256" key="1">
    <source>
        <dbReference type="ARBA" id="ARBA00004651"/>
    </source>
</evidence>
<feature type="transmembrane region" description="Helical" evidence="7">
    <location>
        <begin position="9"/>
        <end position="30"/>
    </location>
</feature>
<dbReference type="Pfam" id="PF19300">
    <property type="entry name" value="BPD_transp_1_N"/>
    <property type="match status" value="1"/>
</dbReference>